<dbReference type="KEGG" id="nwr:E3U44_16320"/>
<dbReference type="RefSeq" id="WP_134359158.1">
    <property type="nucleotide sequence ID" value="NZ_CP038033.1"/>
</dbReference>
<dbReference type="AlphaFoldDB" id="A0A4P7C058"/>
<keyword evidence="1" id="KW-0472">Membrane</keyword>
<dbReference type="Proteomes" id="UP000294325">
    <property type="component" value="Chromosome"/>
</dbReference>
<sequence length="80" mass="9135">MEKVQYDRESVFQKAATEFSNLDSNLNWATSGNFDFRSVLYMVLVMAAIVQILRGQIMVPAATLLWNVFDLLRFATNKQG</sequence>
<keyword evidence="3" id="KW-1185">Reference proteome</keyword>
<gene>
    <name evidence="2" type="ORF">E3U44_16320</name>
</gene>
<accession>A0A4P7C058</accession>
<evidence type="ECO:0000256" key="1">
    <source>
        <dbReference type="SAM" id="Phobius"/>
    </source>
</evidence>
<proteinExistence type="predicted"/>
<name>A0A4P7C058_9GAMM</name>
<keyword evidence="1" id="KW-1133">Transmembrane helix</keyword>
<dbReference type="EMBL" id="CP038033">
    <property type="protein sequence ID" value="QBQ55903.1"/>
    <property type="molecule type" value="Genomic_DNA"/>
</dbReference>
<keyword evidence="1" id="KW-0812">Transmembrane</keyword>
<dbReference type="OrthoDB" id="8562357at2"/>
<evidence type="ECO:0000313" key="3">
    <source>
        <dbReference type="Proteomes" id="UP000294325"/>
    </source>
</evidence>
<protein>
    <submittedName>
        <fullName evidence="2">Uncharacterized protein</fullName>
    </submittedName>
</protein>
<reference evidence="2 3" key="1">
    <citation type="submission" date="2019-03" db="EMBL/GenBank/DDBJ databases">
        <title>The genome sequence of Nitrosococcus wardiae strain D1FHST reveals the archetypal metabolic capacity of ammonia-oxidizing Gammaproteobacteria.</title>
        <authorList>
            <person name="Wang L."/>
            <person name="Lim C.K."/>
            <person name="Hanson T.E."/>
            <person name="Dang H."/>
            <person name="Klotz M.G."/>
        </authorList>
    </citation>
    <scope>NUCLEOTIDE SEQUENCE [LARGE SCALE GENOMIC DNA]</scope>
    <source>
        <strain evidence="2 3">D1FHS</strain>
    </source>
</reference>
<evidence type="ECO:0000313" key="2">
    <source>
        <dbReference type="EMBL" id="QBQ55903.1"/>
    </source>
</evidence>
<feature type="transmembrane region" description="Helical" evidence="1">
    <location>
        <begin position="39"/>
        <end position="69"/>
    </location>
</feature>
<organism evidence="2 3">
    <name type="scientific">Nitrosococcus wardiae</name>
    <dbReference type="NCBI Taxonomy" id="1814290"/>
    <lineage>
        <taxon>Bacteria</taxon>
        <taxon>Pseudomonadati</taxon>
        <taxon>Pseudomonadota</taxon>
        <taxon>Gammaproteobacteria</taxon>
        <taxon>Chromatiales</taxon>
        <taxon>Chromatiaceae</taxon>
        <taxon>Nitrosococcus</taxon>
    </lineage>
</organism>